<feature type="region of interest" description="Disordered" evidence="6">
    <location>
        <begin position="333"/>
        <end position="380"/>
    </location>
</feature>
<feature type="compositionally biased region" description="Basic and acidic residues" evidence="6">
    <location>
        <begin position="261"/>
        <end position="287"/>
    </location>
</feature>
<keyword evidence="9" id="KW-1185">Reference proteome</keyword>
<keyword evidence="2" id="KW-0677">Repeat</keyword>
<feature type="domain" description="C2HC/C3H-type" evidence="7">
    <location>
        <begin position="447"/>
        <end position="476"/>
    </location>
</feature>
<evidence type="ECO:0000259" key="7">
    <source>
        <dbReference type="PROSITE" id="PS52027"/>
    </source>
</evidence>
<feature type="region of interest" description="Disordered" evidence="6">
    <location>
        <begin position="396"/>
        <end position="441"/>
    </location>
</feature>
<evidence type="ECO:0000256" key="1">
    <source>
        <dbReference type="ARBA" id="ARBA00022723"/>
    </source>
</evidence>
<feature type="region of interest" description="Disordered" evidence="6">
    <location>
        <begin position="135"/>
        <end position="206"/>
    </location>
</feature>
<keyword evidence="4" id="KW-0862">Zinc</keyword>
<keyword evidence="3 5" id="KW-0863">Zinc-finger</keyword>
<evidence type="ECO:0000256" key="2">
    <source>
        <dbReference type="ARBA" id="ARBA00022737"/>
    </source>
</evidence>
<dbReference type="Proteomes" id="UP000887013">
    <property type="component" value="Unassembled WGS sequence"/>
</dbReference>
<proteinExistence type="predicted"/>
<feature type="compositionally biased region" description="Basic and acidic residues" evidence="6">
    <location>
        <begin position="166"/>
        <end position="177"/>
    </location>
</feature>
<reference evidence="8" key="1">
    <citation type="submission" date="2020-08" db="EMBL/GenBank/DDBJ databases">
        <title>Multicomponent nature underlies the extraordinary mechanical properties of spider dragline silk.</title>
        <authorList>
            <person name="Kono N."/>
            <person name="Nakamura H."/>
            <person name="Mori M."/>
            <person name="Yoshida Y."/>
            <person name="Ohtoshi R."/>
            <person name="Malay A.D."/>
            <person name="Moran D.A.P."/>
            <person name="Tomita M."/>
            <person name="Numata K."/>
            <person name="Arakawa K."/>
        </authorList>
    </citation>
    <scope>NUCLEOTIDE SEQUENCE</scope>
</reference>
<gene>
    <name evidence="8" type="primary">ZNF474</name>
    <name evidence="8" type="ORF">NPIL_285471</name>
</gene>
<feature type="region of interest" description="Disordered" evidence="6">
    <location>
        <begin position="36"/>
        <end position="105"/>
    </location>
</feature>
<dbReference type="InterPro" id="IPR049899">
    <property type="entry name" value="Znf_C2HC_C3H"/>
</dbReference>
<evidence type="ECO:0000313" key="9">
    <source>
        <dbReference type="Proteomes" id="UP000887013"/>
    </source>
</evidence>
<dbReference type="PANTHER" id="PTHR13555:SF68">
    <property type="entry name" value="ZINC FINGER PROTEIN 474"/>
    <property type="match status" value="1"/>
</dbReference>
<protein>
    <submittedName>
        <fullName evidence="8">Zinc finger protein 474</fullName>
    </submittedName>
</protein>
<evidence type="ECO:0000256" key="4">
    <source>
        <dbReference type="ARBA" id="ARBA00022833"/>
    </source>
</evidence>
<dbReference type="InterPro" id="IPR026319">
    <property type="entry name" value="ZC2HC1A/B-like"/>
</dbReference>
<comment type="caution">
    <text evidence="8">The sequence shown here is derived from an EMBL/GenBank/DDBJ whole genome shotgun (WGS) entry which is preliminary data.</text>
</comment>
<evidence type="ECO:0000256" key="5">
    <source>
        <dbReference type="PROSITE-ProRule" id="PRU01371"/>
    </source>
</evidence>
<feature type="compositionally biased region" description="Basic and acidic residues" evidence="6">
    <location>
        <begin position="409"/>
        <end position="426"/>
    </location>
</feature>
<feature type="compositionally biased region" description="Basic and acidic residues" evidence="6">
    <location>
        <begin position="244"/>
        <end position="254"/>
    </location>
</feature>
<dbReference type="PANTHER" id="PTHR13555">
    <property type="entry name" value="C2H2 ZINC FINGER CGI-62-RELATED"/>
    <property type="match status" value="1"/>
</dbReference>
<dbReference type="Pfam" id="PF13913">
    <property type="entry name" value="zf-C2HC_2"/>
    <property type="match status" value="4"/>
</dbReference>
<keyword evidence="1" id="KW-0479">Metal-binding</keyword>
<name>A0A8X6NPS2_NEPPI</name>
<dbReference type="GO" id="GO:0008270">
    <property type="term" value="F:zinc ion binding"/>
    <property type="evidence" value="ECO:0007669"/>
    <property type="project" value="UniProtKB-KW"/>
</dbReference>
<evidence type="ECO:0000313" key="8">
    <source>
        <dbReference type="EMBL" id="GFT24607.1"/>
    </source>
</evidence>
<feature type="region of interest" description="Disordered" evidence="6">
    <location>
        <begin position="234"/>
        <end position="306"/>
    </location>
</feature>
<accession>A0A8X6NPS2</accession>
<dbReference type="EMBL" id="BMAW01106496">
    <property type="protein sequence ID" value="GFT24607.1"/>
    <property type="molecule type" value="Genomic_DNA"/>
</dbReference>
<feature type="compositionally biased region" description="Basic and acidic residues" evidence="6">
    <location>
        <begin position="36"/>
        <end position="49"/>
    </location>
</feature>
<sequence length="568" mass="65701">MAKSPSNLHCKFCGKLFKQNEINDHELQCLVKSEEAVDEDLSKNYPESDRDLEDNIDETRSVIGKTRRKHSNAPRKETKNSPRKSKNMSGNLQERSPKVPNNVKAQKNNFHCRFCGTSLKQREVSEHELQCLEQNKKSVVRSSSKNSSKRGKEADRSINARRPSVGKRESKRIDGPRKNTKNTPKKSDKNTRNSPQKSPKVQNDAKVQKDNLYCKFCGASMKRNEISEHELQCLEQNEEPDSEEASKNNREGTRNKNLHSVQEEERKQDNIQNQEKKKTPIRNKESKNPLLISSEEMPIPQLQNNGINKDEHEETAELKEIAYPKVSEDMLREAEKSKDEVHRKASLPVNALEKNDPKQAWNANAGRELAGKPDDPFPPAKKYRHYPVSCEFCNKKFQPGPLRKHIQKYHPDEHLPPNQRGRDKGRIRPPGPEEMEEKKKPVGMPRQLKICYICGRMFGSKSIKIHEPKCLEKWKIENERLPKDRRMPEPVKPEAFIGSSGEEALPGPKSKEFPELDAEAEAAYRCHLKNLVPCQYCERTFNPDRIMVHENACIEGPRKKKRRRERRR</sequence>
<evidence type="ECO:0000256" key="6">
    <source>
        <dbReference type="SAM" id="MobiDB-lite"/>
    </source>
</evidence>
<feature type="compositionally biased region" description="Polar residues" evidence="6">
    <location>
        <begin position="192"/>
        <end position="201"/>
    </location>
</feature>
<dbReference type="AlphaFoldDB" id="A0A8X6NPS2"/>
<feature type="compositionally biased region" description="Basic and acidic residues" evidence="6">
    <location>
        <begin position="333"/>
        <end position="343"/>
    </location>
</feature>
<dbReference type="OrthoDB" id="265955at2759"/>
<dbReference type="PROSITE" id="PS52027">
    <property type="entry name" value="ZF_C2HC_C3H"/>
    <property type="match status" value="2"/>
</dbReference>
<evidence type="ECO:0000256" key="3">
    <source>
        <dbReference type="ARBA" id="ARBA00022771"/>
    </source>
</evidence>
<dbReference type="Gene3D" id="3.30.160.60">
    <property type="entry name" value="Classic Zinc Finger"/>
    <property type="match status" value="2"/>
</dbReference>
<organism evidence="8 9">
    <name type="scientific">Nephila pilipes</name>
    <name type="common">Giant wood spider</name>
    <name type="synonym">Nephila maculata</name>
    <dbReference type="NCBI Taxonomy" id="299642"/>
    <lineage>
        <taxon>Eukaryota</taxon>
        <taxon>Metazoa</taxon>
        <taxon>Ecdysozoa</taxon>
        <taxon>Arthropoda</taxon>
        <taxon>Chelicerata</taxon>
        <taxon>Arachnida</taxon>
        <taxon>Araneae</taxon>
        <taxon>Araneomorphae</taxon>
        <taxon>Entelegynae</taxon>
        <taxon>Araneoidea</taxon>
        <taxon>Nephilidae</taxon>
        <taxon>Nephila</taxon>
    </lineage>
</organism>
<feature type="region of interest" description="Disordered" evidence="6">
    <location>
        <begin position="485"/>
        <end position="512"/>
    </location>
</feature>
<feature type="domain" description="C2HC/C3H-type" evidence="7">
    <location>
        <begin position="530"/>
        <end position="559"/>
    </location>
</feature>